<evidence type="ECO:0000313" key="15">
    <source>
        <dbReference type="Proteomes" id="UP000051922"/>
    </source>
</evidence>
<dbReference type="EMBL" id="AZFJ01000007">
    <property type="protein sequence ID" value="KRL88079.1"/>
    <property type="molecule type" value="Genomic_DNA"/>
</dbReference>
<dbReference type="NCBIfam" id="TIGR00829">
    <property type="entry name" value="FRU"/>
    <property type="match status" value="1"/>
</dbReference>
<dbReference type="AlphaFoldDB" id="A0A0R1U4A7"/>
<feature type="domain" description="PTS EIIC type-2" evidence="13">
    <location>
        <begin position="136"/>
        <end position="479"/>
    </location>
</feature>
<dbReference type="Pfam" id="PF02302">
    <property type="entry name" value="PTS_IIB"/>
    <property type="match status" value="1"/>
</dbReference>
<reference evidence="14 15" key="1">
    <citation type="journal article" date="2015" name="Genome Announc.">
        <title>Expanding the biotechnology potential of lactobacilli through comparative genomics of 213 strains and associated genera.</title>
        <authorList>
            <person name="Sun Z."/>
            <person name="Harris H.M."/>
            <person name="McCann A."/>
            <person name="Guo C."/>
            <person name="Argimon S."/>
            <person name="Zhang W."/>
            <person name="Yang X."/>
            <person name="Jeffery I.B."/>
            <person name="Cooney J.C."/>
            <person name="Kagawa T.F."/>
            <person name="Liu W."/>
            <person name="Song Y."/>
            <person name="Salvetti E."/>
            <person name="Wrobel A."/>
            <person name="Rasinkangas P."/>
            <person name="Parkhill J."/>
            <person name="Rea M.C."/>
            <person name="O'Sullivan O."/>
            <person name="Ritari J."/>
            <person name="Douillard F.P."/>
            <person name="Paul Ross R."/>
            <person name="Yang R."/>
            <person name="Briner A.E."/>
            <person name="Felis G.E."/>
            <person name="de Vos W.M."/>
            <person name="Barrangou R."/>
            <person name="Klaenhammer T.R."/>
            <person name="Caufield P.W."/>
            <person name="Cui Y."/>
            <person name="Zhang H."/>
            <person name="O'Toole P.W."/>
        </authorList>
    </citation>
    <scope>NUCLEOTIDE SEQUENCE [LARGE SCALE GENOMIC DNA]</scope>
    <source>
        <strain evidence="14 15">DSM 15945</strain>
    </source>
</reference>
<dbReference type="GO" id="GO:0005351">
    <property type="term" value="F:carbohydrate:proton symporter activity"/>
    <property type="evidence" value="ECO:0007669"/>
    <property type="project" value="InterPro"/>
</dbReference>
<dbReference type="OrthoDB" id="9782569at2"/>
<feature type="transmembrane region" description="Helical" evidence="11">
    <location>
        <begin position="302"/>
        <end position="319"/>
    </location>
</feature>
<protein>
    <submittedName>
        <fullName evidence="14">Phosphotransferase system fructose-specific component IIB</fullName>
    </submittedName>
</protein>
<evidence type="ECO:0000256" key="2">
    <source>
        <dbReference type="ARBA" id="ARBA00022448"/>
    </source>
</evidence>
<comment type="subcellular location">
    <subcellularLocation>
        <location evidence="1">Cell inner membrane</location>
        <topology evidence="1">Multi-pass membrane protein</topology>
    </subcellularLocation>
</comment>
<keyword evidence="8 11" id="KW-0812">Transmembrane</keyword>
<feature type="transmembrane region" description="Helical" evidence="11">
    <location>
        <begin position="211"/>
        <end position="241"/>
    </location>
</feature>
<feature type="transmembrane region" description="Helical" evidence="11">
    <location>
        <begin position="179"/>
        <end position="199"/>
    </location>
</feature>
<evidence type="ECO:0000256" key="10">
    <source>
        <dbReference type="ARBA" id="ARBA00023136"/>
    </source>
</evidence>
<keyword evidence="9 11" id="KW-1133">Transmembrane helix</keyword>
<keyword evidence="4" id="KW-0597">Phosphoprotein</keyword>
<dbReference type="Proteomes" id="UP000051922">
    <property type="component" value="Unassembled WGS sequence"/>
</dbReference>
<evidence type="ECO:0000313" key="14">
    <source>
        <dbReference type="EMBL" id="KRL88079.1"/>
    </source>
</evidence>
<evidence type="ECO:0000256" key="11">
    <source>
        <dbReference type="SAM" id="Phobius"/>
    </source>
</evidence>
<keyword evidence="10 11" id="KW-0472">Membrane</keyword>
<name>A0A0R1U4A7_9LACO</name>
<evidence type="ECO:0000256" key="6">
    <source>
        <dbReference type="ARBA" id="ARBA00022679"/>
    </source>
</evidence>
<dbReference type="RefSeq" id="WP_056956140.1">
    <property type="nucleotide sequence ID" value="NZ_AZFJ01000007.1"/>
</dbReference>
<sequence length="479" mass="50142">MTKYDIVGATGCTTGIAHTYMAKKALEEAAQKKGLTYKFEAHGRMGVENELTPEEIKDAGAVVVASDKDVDSQRFAGKPMVDVPVAHAIKDPDALITQALSAKPSSPSQQVDYGSGENVSDYISAPKSGKGLGFTLYRALMNGVSNMLPFVVGGGVLIALSLLWGINSADPKSDQYNQIAFYMHSVGTTAFSMMVPMLAGGIAKSISSPAFVGGLVGGLIATAGGTGFLGGIVAGFAAGYIFLGLTKALTVLPNNFNGIKAIFLLPVLGNLITGFLIYWIASPMKFVNEGMVSFLEGFQDSSPIVLGIIMGCMCAFDMGGPVNKAASLVALALLAKGNYFFIAGFSAACIAPPLITGIATTVFHKYYTVGERNAGLVNYLLGSTHITEGAIPFVVEDPLRNMPIMMLGSSIAASMTYLFRVQVPAPAGAFLVLPIVVHPFLWLLAIFTGAIIGGLLLGYARKRKVLAGKKEIPGLSVAK</sequence>
<dbReference type="PROSITE" id="PS51104">
    <property type="entry name" value="PTS_EIIC_TYPE_2"/>
    <property type="match status" value="1"/>
</dbReference>
<evidence type="ECO:0000256" key="8">
    <source>
        <dbReference type="ARBA" id="ARBA00022692"/>
    </source>
</evidence>
<dbReference type="GO" id="GO:0005886">
    <property type="term" value="C:plasma membrane"/>
    <property type="evidence" value="ECO:0007669"/>
    <property type="project" value="UniProtKB-SubCell"/>
</dbReference>
<dbReference type="InterPro" id="IPR003353">
    <property type="entry name" value="PTS_IIB_fruc"/>
</dbReference>
<dbReference type="GO" id="GO:0009401">
    <property type="term" value="P:phosphoenolpyruvate-dependent sugar phosphotransferase system"/>
    <property type="evidence" value="ECO:0007669"/>
    <property type="project" value="UniProtKB-KW"/>
</dbReference>
<dbReference type="PANTHER" id="PTHR30505">
    <property type="entry name" value="FRUCTOSE-LIKE PERMEASE"/>
    <property type="match status" value="1"/>
</dbReference>
<dbReference type="InterPro" id="IPR050864">
    <property type="entry name" value="Bacterial_PTS_Sugar_Transport"/>
</dbReference>
<evidence type="ECO:0000259" key="13">
    <source>
        <dbReference type="PROSITE" id="PS51104"/>
    </source>
</evidence>
<dbReference type="InterPro" id="IPR013011">
    <property type="entry name" value="PTS_EIIB_2"/>
</dbReference>
<evidence type="ECO:0000256" key="5">
    <source>
        <dbReference type="ARBA" id="ARBA00022597"/>
    </source>
</evidence>
<accession>A0A0R1U4A7</accession>
<feature type="transmembrane region" description="Helical" evidence="11">
    <location>
        <begin position="147"/>
        <end position="167"/>
    </location>
</feature>
<dbReference type="NCBIfam" id="TIGR01427">
    <property type="entry name" value="PTS_IIC_fructo"/>
    <property type="match status" value="1"/>
</dbReference>
<dbReference type="GO" id="GO:0022877">
    <property type="term" value="F:protein-N(PI)-phosphohistidine-fructose phosphotransferase system transporter activity"/>
    <property type="evidence" value="ECO:0007669"/>
    <property type="project" value="InterPro"/>
</dbReference>
<dbReference type="CDD" id="cd05569">
    <property type="entry name" value="PTS_IIB_fructose"/>
    <property type="match status" value="1"/>
</dbReference>
<gene>
    <name evidence="14" type="ORF">FC50_GL000269</name>
</gene>
<dbReference type="PROSITE" id="PS51099">
    <property type="entry name" value="PTS_EIIB_TYPE_2"/>
    <property type="match status" value="1"/>
</dbReference>
<evidence type="ECO:0000256" key="4">
    <source>
        <dbReference type="ARBA" id="ARBA00022553"/>
    </source>
</evidence>
<dbReference type="Gene3D" id="3.40.50.2300">
    <property type="match status" value="1"/>
</dbReference>
<evidence type="ECO:0000256" key="1">
    <source>
        <dbReference type="ARBA" id="ARBA00004429"/>
    </source>
</evidence>
<dbReference type="STRING" id="1423783.FC50_GL000269"/>
<dbReference type="GO" id="GO:0090563">
    <property type="term" value="F:protein-phosphocysteine-sugar phosphotransferase activity"/>
    <property type="evidence" value="ECO:0007669"/>
    <property type="project" value="TreeGrafter"/>
</dbReference>
<evidence type="ECO:0000259" key="12">
    <source>
        <dbReference type="PROSITE" id="PS51099"/>
    </source>
</evidence>
<dbReference type="InterPro" id="IPR006327">
    <property type="entry name" value="PTS_IIC_fruc"/>
</dbReference>
<feature type="domain" description="PTS EIIB type-2" evidence="12">
    <location>
        <begin position="6"/>
        <end position="101"/>
    </location>
</feature>
<proteinExistence type="predicted"/>
<evidence type="ECO:0000256" key="3">
    <source>
        <dbReference type="ARBA" id="ARBA00022475"/>
    </source>
</evidence>
<keyword evidence="6 14" id="KW-0808">Transferase</keyword>
<dbReference type="SUPFAM" id="SSF52794">
    <property type="entry name" value="PTS system IIB component-like"/>
    <property type="match status" value="1"/>
</dbReference>
<dbReference type="InterPro" id="IPR013014">
    <property type="entry name" value="PTS_EIIC_2"/>
</dbReference>
<keyword evidence="2" id="KW-0813">Transport</keyword>
<evidence type="ECO:0000256" key="7">
    <source>
        <dbReference type="ARBA" id="ARBA00022683"/>
    </source>
</evidence>
<keyword evidence="3" id="KW-1003">Cell membrane</keyword>
<dbReference type="InterPro" id="IPR003501">
    <property type="entry name" value="PTS_EIIB_2/3"/>
</dbReference>
<dbReference type="InterPro" id="IPR036095">
    <property type="entry name" value="PTS_EIIB-like_sf"/>
</dbReference>
<feature type="transmembrane region" description="Helical" evidence="11">
    <location>
        <begin position="261"/>
        <end position="281"/>
    </location>
</feature>
<feature type="transmembrane region" description="Helical" evidence="11">
    <location>
        <begin position="440"/>
        <end position="460"/>
    </location>
</feature>
<evidence type="ECO:0000256" key="9">
    <source>
        <dbReference type="ARBA" id="ARBA00022989"/>
    </source>
</evidence>
<keyword evidence="7" id="KW-0598">Phosphotransferase system</keyword>
<dbReference type="PATRIC" id="fig|1423783.4.peg.281"/>
<keyword evidence="15" id="KW-1185">Reference proteome</keyword>
<dbReference type="PANTHER" id="PTHR30505:SF28">
    <property type="entry name" value="PTS SYSTEM 2-O-ALPHA-MANNOSYL-D-GLYCERATE-SPECIFIC EIIABC COMPONENT"/>
    <property type="match status" value="1"/>
</dbReference>
<comment type="caution">
    <text evidence="14">The sequence shown here is derived from an EMBL/GenBank/DDBJ whole genome shotgun (WGS) entry which is preliminary data.</text>
</comment>
<feature type="transmembrane region" description="Helical" evidence="11">
    <location>
        <begin position="339"/>
        <end position="363"/>
    </location>
</feature>
<organism evidence="14 15">
    <name type="scientific">Lacticaseibacillus pantheris DSM 15945 = JCM 12539 = NBRC 106106</name>
    <dbReference type="NCBI Taxonomy" id="1423783"/>
    <lineage>
        <taxon>Bacteria</taxon>
        <taxon>Bacillati</taxon>
        <taxon>Bacillota</taxon>
        <taxon>Bacilli</taxon>
        <taxon>Lactobacillales</taxon>
        <taxon>Lactobacillaceae</taxon>
        <taxon>Lacticaseibacillus</taxon>
    </lineage>
</organism>
<keyword evidence="5" id="KW-0762">Sugar transport</keyword>